<proteinExistence type="predicted"/>
<reference evidence="1" key="1">
    <citation type="submission" date="2015-08" db="EMBL/GenBank/DDBJ databases">
        <title>Complete DNA Sequence of Pseudomonas syringae pv. actinidiae, the Causal Agent of Kiwifruit Canker Disease.</title>
        <authorList>
            <person name="Rikkerink E.H.A."/>
            <person name="Fineran P.C."/>
        </authorList>
    </citation>
    <scope>NUCLEOTIDE SEQUENCE</scope>
    <source>
        <strain evidence="1">DSM 13666</strain>
    </source>
</reference>
<protein>
    <recommendedName>
        <fullName evidence="2">Heparinase II/III-like protein</fullName>
    </recommendedName>
</protein>
<organism evidence="1">
    <name type="scientific">Halalkalibacterium halodurans</name>
    <name type="common">Bacillus halodurans</name>
    <dbReference type="NCBI Taxonomy" id="86665"/>
    <lineage>
        <taxon>Bacteria</taxon>
        <taxon>Bacillati</taxon>
        <taxon>Bacillota</taxon>
        <taxon>Bacilli</taxon>
        <taxon>Bacillales</taxon>
        <taxon>Bacillaceae</taxon>
        <taxon>Halalkalibacterium (ex Joshi et al. 2022)</taxon>
    </lineage>
</organism>
<dbReference type="EMBL" id="LILD01000001">
    <property type="protein sequence ID" value="KOO40293.1"/>
    <property type="molecule type" value="Genomic_DNA"/>
</dbReference>
<dbReference type="SUPFAM" id="SSF48230">
    <property type="entry name" value="Chondroitin AC/alginate lyase"/>
    <property type="match status" value="1"/>
</dbReference>
<dbReference type="InterPro" id="IPR008929">
    <property type="entry name" value="Chondroitin_lyas"/>
</dbReference>
<dbReference type="PANTHER" id="PTHR38045:SF1">
    <property type="entry name" value="HEPARINASE II_III-LIKE PROTEIN"/>
    <property type="match status" value="1"/>
</dbReference>
<dbReference type="Gene3D" id="1.50.10.100">
    <property type="entry name" value="Chondroitin AC/alginate lyase"/>
    <property type="match status" value="1"/>
</dbReference>
<comment type="caution">
    <text evidence="1">The sequence shown here is derived from an EMBL/GenBank/DDBJ whole genome shotgun (WGS) entry which is preliminary data.</text>
</comment>
<name>A0A0M0KPH5_ALKHA</name>
<gene>
    <name evidence="1" type="ORF">AMD02_14825</name>
</gene>
<dbReference type="PANTHER" id="PTHR38045">
    <property type="entry name" value="CHROMOSOME 1, WHOLE GENOME SHOTGUN SEQUENCE"/>
    <property type="match status" value="1"/>
</dbReference>
<evidence type="ECO:0008006" key="2">
    <source>
        <dbReference type="Google" id="ProtNLM"/>
    </source>
</evidence>
<sequence length="603" mass="70206">MQREEIIPLVKNDSASLLFSSQQAQDEWFQAIREKPSYQGMIAEIREEANRLLREPLLEIPFSRFTLFRDRGLRLDYEKLYFERRRRLNTFALMALIEREQTVYFEQLQDVLWAICHEYTWCLPAHLKNSPEMDTGIRLSGIQTSFTVDLFAAETAFTLSELSQLLHNRLDPLVQKRMIEEVNRRVLQPFLQQQEFEWETATHNWAAVCAGSIGSAALHLIEDEEVLTTILERVLRTMDCYLAGFKDDGACTEGYAYWQYGFGYYTYLADLLLTKTAGAIDLLQGEKVQQIARFPQKCFVHNHHVVNFSDSMPTGTIFLGLMHYLNKIDQGVEVPEADLRAPYTADHCSRWAPAFRNLLWFDETKRGEPWANQSTYLRDAQWLISRQAPYVFACKGGDNDEPHNHNDLGHFMLFADGEAVVKDLGCGMYCEDYFNEKRYSFFCNGSQGHSVPIINQQYQKAGRSHTATVRNVSIGKDIDRIEMELEHTYDIDSLQKLKRTFTWRKGAHPSLVLSDFYQFSEKPLSIVERFIIPDLPLSSTNDGIVLEGEHKLKITFDRHLLEWTVHTHTFFNHFGEEETVQTLDFAVREARRLVQVEWQFMFL</sequence>
<dbReference type="AlphaFoldDB" id="A0A0M0KPH5"/>
<evidence type="ECO:0000313" key="1">
    <source>
        <dbReference type="EMBL" id="KOO40293.1"/>
    </source>
</evidence>
<dbReference type="Gene3D" id="2.70.98.70">
    <property type="match status" value="1"/>
</dbReference>
<accession>A0A0M0KPH5</accession>
<dbReference type="PATRIC" id="fig|136160.3.peg.3438"/>